<protein>
    <submittedName>
        <fullName evidence="2">Proline-rich receptor-like protein kinase PERK8</fullName>
    </submittedName>
</protein>
<keyword evidence="2" id="KW-0418">Kinase</keyword>
<proteinExistence type="predicted"/>
<dbReference type="EMBL" id="JANAVB010025196">
    <property type="protein sequence ID" value="KAJ6821036.1"/>
    <property type="molecule type" value="Genomic_DNA"/>
</dbReference>
<comment type="caution">
    <text evidence="2">The sequence shown here is derived from an EMBL/GenBank/DDBJ whole genome shotgun (WGS) entry which is preliminary data.</text>
</comment>
<evidence type="ECO:0000313" key="3">
    <source>
        <dbReference type="Proteomes" id="UP001140949"/>
    </source>
</evidence>
<evidence type="ECO:0000313" key="2">
    <source>
        <dbReference type="EMBL" id="KAJ6821036.1"/>
    </source>
</evidence>
<name>A0AAX6FX58_IRIPA</name>
<dbReference type="AlphaFoldDB" id="A0AAX6FX58"/>
<dbReference type="GO" id="GO:0016301">
    <property type="term" value="F:kinase activity"/>
    <property type="evidence" value="ECO:0007669"/>
    <property type="project" value="UniProtKB-KW"/>
</dbReference>
<reference evidence="2" key="1">
    <citation type="journal article" date="2023" name="GigaByte">
        <title>Genome assembly of the bearded iris, Iris pallida Lam.</title>
        <authorList>
            <person name="Bruccoleri R.E."/>
            <person name="Oakeley E.J."/>
            <person name="Faust A.M.E."/>
            <person name="Altorfer M."/>
            <person name="Dessus-Babus S."/>
            <person name="Burckhardt D."/>
            <person name="Oertli M."/>
            <person name="Naumann U."/>
            <person name="Petersen F."/>
            <person name="Wong J."/>
        </authorList>
    </citation>
    <scope>NUCLEOTIDE SEQUENCE</scope>
    <source>
        <strain evidence="2">GSM-AAB239-AS_SAM_17_03QT</strain>
    </source>
</reference>
<keyword evidence="2" id="KW-0675">Receptor</keyword>
<feature type="transmembrane region" description="Helical" evidence="1">
    <location>
        <begin position="45"/>
        <end position="65"/>
    </location>
</feature>
<accession>A0AAX6FX58</accession>
<evidence type="ECO:0000256" key="1">
    <source>
        <dbReference type="SAM" id="Phobius"/>
    </source>
</evidence>
<organism evidence="2 3">
    <name type="scientific">Iris pallida</name>
    <name type="common">Sweet iris</name>
    <dbReference type="NCBI Taxonomy" id="29817"/>
    <lineage>
        <taxon>Eukaryota</taxon>
        <taxon>Viridiplantae</taxon>
        <taxon>Streptophyta</taxon>
        <taxon>Embryophyta</taxon>
        <taxon>Tracheophyta</taxon>
        <taxon>Spermatophyta</taxon>
        <taxon>Magnoliopsida</taxon>
        <taxon>Liliopsida</taxon>
        <taxon>Asparagales</taxon>
        <taxon>Iridaceae</taxon>
        <taxon>Iridoideae</taxon>
        <taxon>Irideae</taxon>
        <taxon>Iris</taxon>
    </lineage>
</organism>
<keyword evidence="1" id="KW-1133">Transmembrane helix</keyword>
<reference evidence="2" key="2">
    <citation type="submission" date="2023-04" db="EMBL/GenBank/DDBJ databases">
        <authorList>
            <person name="Bruccoleri R.E."/>
            <person name="Oakeley E.J."/>
            <person name="Faust A.-M."/>
            <person name="Dessus-Babus S."/>
            <person name="Altorfer M."/>
            <person name="Burckhardt D."/>
            <person name="Oertli M."/>
            <person name="Naumann U."/>
            <person name="Petersen F."/>
            <person name="Wong J."/>
        </authorList>
    </citation>
    <scope>NUCLEOTIDE SEQUENCE</scope>
    <source>
        <strain evidence="2">GSM-AAB239-AS_SAM_17_03QT</strain>
        <tissue evidence="2">Leaf</tissue>
    </source>
</reference>
<sequence>MTVPTAPEIVIVLVDTAERTPSLSITLDYSFNSLSFSMYSLSSDLSPSLFSSSSFIYSFIFFSSFSSSYHQHHYYYYYYYYYYLAI</sequence>
<keyword evidence="3" id="KW-1185">Reference proteome</keyword>
<gene>
    <name evidence="2" type="ORF">M6B38_394910</name>
</gene>
<keyword evidence="1" id="KW-0472">Membrane</keyword>
<keyword evidence="1" id="KW-0812">Transmembrane</keyword>
<dbReference type="Proteomes" id="UP001140949">
    <property type="component" value="Unassembled WGS sequence"/>
</dbReference>
<keyword evidence="2" id="KW-0808">Transferase</keyword>